<organism evidence="2 3">
    <name type="scientific">Candidatus Wallbacteria bacterium HGW-Wallbacteria-1</name>
    <dbReference type="NCBI Taxonomy" id="2013854"/>
    <lineage>
        <taxon>Bacteria</taxon>
        <taxon>Candidatus Walliibacteriota</taxon>
    </lineage>
</organism>
<dbReference type="Proteomes" id="UP000233256">
    <property type="component" value="Unassembled WGS sequence"/>
</dbReference>
<name>A0A2N1PIS3_9BACT</name>
<accession>A0A2N1PIS3</accession>
<gene>
    <name evidence="2" type="ORF">CVV64_19890</name>
</gene>
<keyword evidence="1" id="KW-0472">Membrane</keyword>
<evidence type="ECO:0000256" key="1">
    <source>
        <dbReference type="SAM" id="Phobius"/>
    </source>
</evidence>
<keyword evidence="1" id="KW-0812">Transmembrane</keyword>
<keyword evidence="1" id="KW-1133">Transmembrane helix</keyword>
<evidence type="ECO:0000313" key="3">
    <source>
        <dbReference type="Proteomes" id="UP000233256"/>
    </source>
</evidence>
<evidence type="ECO:0000313" key="2">
    <source>
        <dbReference type="EMBL" id="PKK88192.1"/>
    </source>
</evidence>
<dbReference type="SUPFAM" id="SSF48371">
    <property type="entry name" value="ARM repeat"/>
    <property type="match status" value="1"/>
</dbReference>
<dbReference type="InterPro" id="IPR016024">
    <property type="entry name" value="ARM-type_fold"/>
</dbReference>
<reference evidence="2 3" key="1">
    <citation type="journal article" date="2017" name="ISME J.">
        <title>Potential for microbial H2 and metal transformations associated with novel bacteria and archaea in deep terrestrial subsurface sediments.</title>
        <authorList>
            <person name="Hernsdorf A.W."/>
            <person name="Amano Y."/>
            <person name="Miyakawa K."/>
            <person name="Ise K."/>
            <person name="Suzuki Y."/>
            <person name="Anantharaman K."/>
            <person name="Probst A."/>
            <person name="Burstein D."/>
            <person name="Thomas B.C."/>
            <person name="Banfield J.F."/>
        </authorList>
    </citation>
    <scope>NUCLEOTIDE SEQUENCE [LARGE SCALE GENOMIC DNA]</scope>
    <source>
        <strain evidence="2">HGW-Wallbacteria-1</strain>
    </source>
</reference>
<sequence>MGKPGPLARQIGGICLALLIFFVLVITPLYLSYRYLDGDTEDPPPETLAEVTSLEQINYYYTAKSGMLLTEVLDQKGNPYRWKAVEHIMALDYSPSFPKLMECMEETKDAQLVWYSLKALTKFGIRDALPRARDLAGSSRGQAIRIAALELIEKFGSARYADYLAGIMAEPDRAVSLAAARALAASGDPRALEKLRLCMKNGNENEIIMALRYAGRIGEDGRRAALDFLLDSQGDLSTPVVAAAAMAIGLQQRGDLVSTALLGLSRKPWTFWSAWMMSRALSAMSEDELTLSIGKLFGTIPGLRQREAIRLMASTDASAARAALAEIVVKTGNYRDDVFRSVFRNLIRQIDSLAQVQADTAPGA</sequence>
<feature type="transmembrane region" description="Helical" evidence="1">
    <location>
        <begin position="12"/>
        <end position="33"/>
    </location>
</feature>
<evidence type="ECO:0008006" key="4">
    <source>
        <dbReference type="Google" id="ProtNLM"/>
    </source>
</evidence>
<dbReference type="AlphaFoldDB" id="A0A2N1PIS3"/>
<proteinExistence type="predicted"/>
<comment type="caution">
    <text evidence="2">The sequence shown here is derived from an EMBL/GenBank/DDBJ whole genome shotgun (WGS) entry which is preliminary data.</text>
</comment>
<dbReference type="Gene3D" id="1.25.10.10">
    <property type="entry name" value="Leucine-rich Repeat Variant"/>
    <property type="match status" value="1"/>
</dbReference>
<dbReference type="EMBL" id="PGXC01000059">
    <property type="protein sequence ID" value="PKK88192.1"/>
    <property type="molecule type" value="Genomic_DNA"/>
</dbReference>
<dbReference type="Pfam" id="PF13646">
    <property type="entry name" value="HEAT_2"/>
    <property type="match status" value="1"/>
</dbReference>
<protein>
    <recommendedName>
        <fullName evidence="4">HEAT repeat domain-containing protein</fullName>
    </recommendedName>
</protein>
<dbReference type="InterPro" id="IPR011989">
    <property type="entry name" value="ARM-like"/>
</dbReference>